<name>A0ABP7DKM8_9MICC</name>
<evidence type="ECO:0000313" key="3">
    <source>
        <dbReference type="Proteomes" id="UP001501536"/>
    </source>
</evidence>
<comment type="caution">
    <text evidence="2">The sequence shown here is derived from an EMBL/GenBank/DDBJ whole genome shotgun (WGS) entry which is preliminary data.</text>
</comment>
<keyword evidence="1" id="KW-0472">Membrane</keyword>
<dbReference type="Proteomes" id="UP001501536">
    <property type="component" value="Unassembled WGS sequence"/>
</dbReference>
<evidence type="ECO:0000256" key="1">
    <source>
        <dbReference type="SAM" id="Phobius"/>
    </source>
</evidence>
<keyword evidence="1" id="KW-0812">Transmembrane</keyword>
<reference evidence="3" key="1">
    <citation type="journal article" date="2019" name="Int. J. Syst. Evol. Microbiol.">
        <title>The Global Catalogue of Microorganisms (GCM) 10K type strain sequencing project: providing services to taxonomists for standard genome sequencing and annotation.</title>
        <authorList>
            <consortium name="The Broad Institute Genomics Platform"/>
            <consortium name="The Broad Institute Genome Sequencing Center for Infectious Disease"/>
            <person name="Wu L."/>
            <person name="Ma J."/>
        </authorList>
    </citation>
    <scope>NUCLEOTIDE SEQUENCE [LARGE SCALE GENOMIC DNA]</scope>
    <source>
        <strain evidence="3">JCM 16961</strain>
    </source>
</reference>
<protein>
    <submittedName>
        <fullName evidence="2">Uncharacterized protein</fullName>
    </submittedName>
</protein>
<organism evidence="2 3">
    <name type="scientific">Zhihengliuella alba</name>
    <dbReference type="NCBI Taxonomy" id="547018"/>
    <lineage>
        <taxon>Bacteria</taxon>
        <taxon>Bacillati</taxon>
        <taxon>Actinomycetota</taxon>
        <taxon>Actinomycetes</taxon>
        <taxon>Micrococcales</taxon>
        <taxon>Micrococcaceae</taxon>
        <taxon>Zhihengliuella</taxon>
    </lineage>
</organism>
<keyword evidence="1" id="KW-1133">Transmembrane helix</keyword>
<gene>
    <name evidence="2" type="ORF">GCM10022377_20920</name>
</gene>
<feature type="transmembrane region" description="Helical" evidence="1">
    <location>
        <begin position="29"/>
        <end position="47"/>
    </location>
</feature>
<dbReference type="EMBL" id="BAABCJ010000005">
    <property type="protein sequence ID" value="GAA3707002.1"/>
    <property type="molecule type" value="Genomic_DNA"/>
</dbReference>
<sequence length="127" mass="13467">MLPRGSRSSSGRPDAGRLRADSREARWEALVFLLVMVLVLSLAGVVAGRLSGRGASWGCVVKSAFRWVPSGGCGAMGSTAVGSTAMGSTAVEFAGWEMRWGLVGHKKMSRHRLMPAHYDPACCSQVT</sequence>
<accession>A0ABP7DKM8</accession>
<keyword evidence="3" id="KW-1185">Reference proteome</keyword>
<proteinExistence type="predicted"/>
<evidence type="ECO:0000313" key="2">
    <source>
        <dbReference type="EMBL" id="GAA3707002.1"/>
    </source>
</evidence>